<comment type="subunit">
    <text evidence="5">Binds ribosomal protein uS19.</text>
</comment>
<keyword evidence="3 5" id="KW-0698">rRNA processing</keyword>
<organism evidence="8 9">
    <name type="scientific">Salinisphaera hydrothermalis (strain C41B8)</name>
    <dbReference type="NCBI Taxonomy" id="1304275"/>
    <lineage>
        <taxon>Bacteria</taxon>
        <taxon>Pseudomonadati</taxon>
        <taxon>Pseudomonadota</taxon>
        <taxon>Gammaproteobacteria</taxon>
        <taxon>Salinisphaerales</taxon>
        <taxon>Salinisphaeraceae</taxon>
        <taxon>Salinisphaera</taxon>
    </lineage>
</organism>
<dbReference type="AlphaFoldDB" id="A0A084IH07"/>
<dbReference type="GO" id="GO:0005737">
    <property type="term" value="C:cytoplasm"/>
    <property type="evidence" value="ECO:0007669"/>
    <property type="project" value="UniProtKB-SubCell"/>
</dbReference>
<keyword evidence="2 5" id="KW-0690">Ribosome biogenesis</keyword>
<dbReference type="Proteomes" id="UP000028302">
    <property type="component" value="Unassembled WGS sequence"/>
</dbReference>
<dbReference type="InterPro" id="IPR002676">
    <property type="entry name" value="RimM_N"/>
</dbReference>
<dbReference type="Pfam" id="PF01782">
    <property type="entry name" value="RimM"/>
    <property type="match status" value="1"/>
</dbReference>
<evidence type="ECO:0000256" key="2">
    <source>
        <dbReference type="ARBA" id="ARBA00022517"/>
    </source>
</evidence>
<dbReference type="InterPro" id="IPR036976">
    <property type="entry name" value="RimM_N_sf"/>
</dbReference>
<accession>A0A084IH07</accession>
<dbReference type="EMBL" id="APNK01000043">
    <property type="protein sequence ID" value="KEZ75991.1"/>
    <property type="molecule type" value="Genomic_DNA"/>
</dbReference>
<keyword evidence="9" id="KW-1185">Reference proteome</keyword>
<dbReference type="SUPFAM" id="SSF50447">
    <property type="entry name" value="Translation proteins"/>
    <property type="match status" value="1"/>
</dbReference>
<evidence type="ECO:0000256" key="4">
    <source>
        <dbReference type="ARBA" id="ARBA00023186"/>
    </source>
</evidence>
<dbReference type="OrthoDB" id="9783509at2"/>
<dbReference type="InterPro" id="IPR011033">
    <property type="entry name" value="PRC_barrel-like_sf"/>
</dbReference>
<dbReference type="InterPro" id="IPR011961">
    <property type="entry name" value="RimM"/>
</dbReference>
<dbReference type="GO" id="GO:0006364">
    <property type="term" value="P:rRNA processing"/>
    <property type="evidence" value="ECO:0007669"/>
    <property type="project" value="UniProtKB-UniRule"/>
</dbReference>
<evidence type="ECO:0000313" key="9">
    <source>
        <dbReference type="Proteomes" id="UP000028302"/>
    </source>
</evidence>
<dbReference type="PANTHER" id="PTHR33692:SF1">
    <property type="entry name" value="RIBOSOME MATURATION FACTOR RIMM"/>
    <property type="match status" value="1"/>
</dbReference>
<feature type="domain" description="Ribosome maturation factor RimM PRC barrel" evidence="7">
    <location>
        <begin position="109"/>
        <end position="174"/>
    </location>
</feature>
<sequence>MAGTAPHRHVVLGRVHGLFGVRGWVKVYSYTRPAEAILDYDRWWIGNEGARRCYQVVDGRVQGKTLVARLADDDGQPLPDRDAAVELLDLDIAVERADMPDPEPGEYYWFDLIGLKVVTVDDIDLGQVKAMMETGANDVLVVQGDRERLIPLVVDEYVMSVDLEAGVMTVDWDPDF</sequence>
<dbReference type="Pfam" id="PF24986">
    <property type="entry name" value="PRC_RimM"/>
    <property type="match status" value="1"/>
</dbReference>
<comment type="caution">
    <text evidence="8">The sequence shown here is derived from an EMBL/GenBank/DDBJ whole genome shotgun (WGS) entry which is preliminary data.</text>
</comment>
<evidence type="ECO:0000256" key="5">
    <source>
        <dbReference type="HAMAP-Rule" id="MF_00014"/>
    </source>
</evidence>
<dbReference type="GO" id="GO:0005840">
    <property type="term" value="C:ribosome"/>
    <property type="evidence" value="ECO:0007669"/>
    <property type="project" value="InterPro"/>
</dbReference>
<dbReference type="SUPFAM" id="SSF50346">
    <property type="entry name" value="PRC-barrel domain"/>
    <property type="match status" value="1"/>
</dbReference>
<dbReference type="NCBIfam" id="TIGR02273">
    <property type="entry name" value="16S_RimM"/>
    <property type="match status" value="1"/>
</dbReference>
<dbReference type="RefSeq" id="WP_037341085.1">
    <property type="nucleotide sequence ID" value="NZ_APNK01000043.1"/>
</dbReference>
<dbReference type="Gene3D" id="2.40.30.60">
    <property type="entry name" value="RimM"/>
    <property type="match status" value="1"/>
</dbReference>
<feature type="domain" description="RimM N-terminal" evidence="6">
    <location>
        <begin position="12"/>
        <end position="97"/>
    </location>
</feature>
<comment type="domain">
    <text evidence="5">The PRC barrel domain binds ribosomal protein uS19.</text>
</comment>
<dbReference type="InterPro" id="IPR009000">
    <property type="entry name" value="Transl_B-barrel_sf"/>
</dbReference>
<dbReference type="InterPro" id="IPR056792">
    <property type="entry name" value="PRC_RimM"/>
</dbReference>
<gene>
    <name evidence="5" type="primary">rimM</name>
    <name evidence="8" type="ORF">C41B8_17204</name>
</gene>
<keyword evidence="1 5" id="KW-0963">Cytoplasm</keyword>
<comment type="subcellular location">
    <subcellularLocation>
        <location evidence="5">Cytoplasm</location>
    </subcellularLocation>
</comment>
<comment type="similarity">
    <text evidence="5">Belongs to the RimM family.</text>
</comment>
<evidence type="ECO:0000313" key="8">
    <source>
        <dbReference type="EMBL" id="KEZ75991.1"/>
    </source>
</evidence>
<evidence type="ECO:0000256" key="3">
    <source>
        <dbReference type="ARBA" id="ARBA00022552"/>
    </source>
</evidence>
<dbReference type="HAMAP" id="MF_00014">
    <property type="entry name" value="Ribosome_mat_RimM"/>
    <property type="match status" value="1"/>
</dbReference>
<reference evidence="8 9" key="1">
    <citation type="submission" date="2013-03" db="EMBL/GenBank/DDBJ databases">
        <title>Salinisphaera hydrothermalis C41B8 Genome Sequencing.</title>
        <authorList>
            <person name="Li C."/>
            <person name="Lai Q."/>
            <person name="Shao Z."/>
        </authorList>
    </citation>
    <scope>NUCLEOTIDE SEQUENCE [LARGE SCALE GENOMIC DNA]</scope>
    <source>
        <strain evidence="8 9">C41B8</strain>
    </source>
</reference>
<evidence type="ECO:0000259" key="6">
    <source>
        <dbReference type="Pfam" id="PF01782"/>
    </source>
</evidence>
<dbReference type="eggNOG" id="COG0806">
    <property type="taxonomic scope" value="Bacteria"/>
</dbReference>
<dbReference type="PATRIC" id="fig|1304275.5.peg.3523"/>
<evidence type="ECO:0000259" key="7">
    <source>
        <dbReference type="Pfam" id="PF24986"/>
    </source>
</evidence>
<evidence type="ECO:0000256" key="1">
    <source>
        <dbReference type="ARBA" id="ARBA00022490"/>
    </source>
</evidence>
<keyword evidence="4 5" id="KW-0143">Chaperone</keyword>
<dbReference type="GO" id="GO:0043022">
    <property type="term" value="F:ribosome binding"/>
    <property type="evidence" value="ECO:0007669"/>
    <property type="project" value="InterPro"/>
</dbReference>
<dbReference type="Gene3D" id="2.30.30.240">
    <property type="entry name" value="PRC-barrel domain"/>
    <property type="match status" value="1"/>
</dbReference>
<protein>
    <recommendedName>
        <fullName evidence="5">Ribosome maturation factor RimM</fullName>
    </recommendedName>
</protein>
<proteinExistence type="inferred from homology"/>
<dbReference type="GO" id="GO:0042274">
    <property type="term" value="P:ribosomal small subunit biogenesis"/>
    <property type="evidence" value="ECO:0007669"/>
    <property type="project" value="UniProtKB-UniRule"/>
</dbReference>
<comment type="function">
    <text evidence="5">An accessory protein needed during the final step in the assembly of 30S ribosomal subunit, possibly for assembly of the head region. Essential for efficient processing of 16S rRNA. May be needed both before and after RbfA during the maturation of 16S rRNA. It has affinity for free ribosomal 30S subunits but not for 70S ribosomes.</text>
</comment>
<dbReference type="PANTHER" id="PTHR33692">
    <property type="entry name" value="RIBOSOME MATURATION FACTOR RIMM"/>
    <property type="match status" value="1"/>
</dbReference>
<dbReference type="STRING" id="1304275.C41B8_17204"/>
<name>A0A084IH07_SALHC</name>